<dbReference type="InterPro" id="IPR036457">
    <property type="entry name" value="PPM-type-like_dom_sf"/>
</dbReference>
<proteinExistence type="predicted"/>
<dbReference type="Gene3D" id="3.60.40.10">
    <property type="entry name" value="PPM-type phosphatase domain"/>
    <property type="match status" value="1"/>
</dbReference>
<gene>
    <name evidence="2" type="ORF">GCM10025770_27780</name>
</gene>
<dbReference type="Proteomes" id="UP001500547">
    <property type="component" value="Unassembled WGS sequence"/>
</dbReference>
<evidence type="ECO:0000259" key="1">
    <source>
        <dbReference type="PROSITE" id="PS51746"/>
    </source>
</evidence>
<evidence type="ECO:0000313" key="3">
    <source>
        <dbReference type="Proteomes" id="UP001500547"/>
    </source>
</evidence>
<dbReference type="SUPFAM" id="SSF81606">
    <property type="entry name" value="PP2C-like"/>
    <property type="match status" value="1"/>
</dbReference>
<name>A0ABP9QWE9_9RHOO</name>
<comment type="caution">
    <text evidence="2">The sequence shown here is derived from an EMBL/GenBank/DDBJ whole genome shotgun (WGS) entry which is preliminary data.</text>
</comment>
<keyword evidence="3" id="KW-1185">Reference proteome</keyword>
<protein>
    <submittedName>
        <fullName evidence="2">Protein phosphatase 2C domain-containing protein</fullName>
    </submittedName>
</protein>
<dbReference type="SMART" id="SM00332">
    <property type="entry name" value="PP2Cc"/>
    <property type="match status" value="1"/>
</dbReference>
<organism evidence="2 3">
    <name type="scientific">Viridibacterium curvum</name>
    <dbReference type="NCBI Taxonomy" id="1101404"/>
    <lineage>
        <taxon>Bacteria</taxon>
        <taxon>Pseudomonadati</taxon>
        <taxon>Pseudomonadota</taxon>
        <taxon>Betaproteobacteria</taxon>
        <taxon>Rhodocyclales</taxon>
        <taxon>Rhodocyclaceae</taxon>
        <taxon>Viridibacterium</taxon>
    </lineage>
</organism>
<dbReference type="SMART" id="SM00331">
    <property type="entry name" value="PP2C_SIG"/>
    <property type="match status" value="1"/>
</dbReference>
<dbReference type="PROSITE" id="PS51746">
    <property type="entry name" value="PPM_2"/>
    <property type="match status" value="1"/>
</dbReference>
<feature type="domain" description="PPM-type phosphatase" evidence="1">
    <location>
        <begin position="24"/>
        <end position="265"/>
    </location>
</feature>
<dbReference type="InterPro" id="IPR001932">
    <property type="entry name" value="PPM-type_phosphatase-like_dom"/>
</dbReference>
<evidence type="ECO:0000313" key="2">
    <source>
        <dbReference type="EMBL" id="GAA5168178.1"/>
    </source>
</evidence>
<sequence length="282" mass="30426">MRQTVRSPYSAAPIRSPLSLMSATIQTAQLSHPGRRARNEDSCGYQTSEQSCCWIVSDGAGGHGSGDVASQMVVRTILDNFVAQLPATSETAAALLEAAQNAVMSHKAAHPEGDNMHATATVLLIDSQTLTAAWGHVGDTRVYLFRERRVVFQTRDHSVVQQFIDAGYGDTSIIRAHPHRSLLTAAIGNADELTISVSGPPVQLIDGDVLLICSDGWWELLEERVMEAMLEDSSSVAEWLNSMARRIELNMATNSDNFSAIAVQIGEIDPVITQIQTAIVGA</sequence>
<dbReference type="Pfam" id="PF13672">
    <property type="entry name" value="PP2C_2"/>
    <property type="match status" value="1"/>
</dbReference>
<dbReference type="CDD" id="cd00143">
    <property type="entry name" value="PP2Cc"/>
    <property type="match status" value="1"/>
</dbReference>
<dbReference type="EMBL" id="BAABLD010000010">
    <property type="protein sequence ID" value="GAA5168178.1"/>
    <property type="molecule type" value="Genomic_DNA"/>
</dbReference>
<accession>A0ABP9QWE9</accession>
<reference evidence="3" key="1">
    <citation type="journal article" date="2019" name="Int. J. Syst. Evol. Microbiol.">
        <title>The Global Catalogue of Microorganisms (GCM) 10K type strain sequencing project: providing services to taxonomists for standard genome sequencing and annotation.</title>
        <authorList>
            <consortium name="The Broad Institute Genomics Platform"/>
            <consortium name="The Broad Institute Genome Sequencing Center for Infectious Disease"/>
            <person name="Wu L."/>
            <person name="Ma J."/>
        </authorList>
    </citation>
    <scope>NUCLEOTIDE SEQUENCE [LARGE SCALE GENOMIC DNA]</scope>
    <source>
        <strain evidence="3">JCM 18715</strain>
    </source>
</reference>